<gene>
    <name evidence="1" type="ORF">H9717_05665</name>
</gene>
<name>A0A9D2I6F3_9FIRM</name>
<reference evidence="1" key="1">
    <citation type="journal article" date="2021" name="PeerJ">
        <title>Extensive microbial diversity within the chicken gut microbiome revealed by metagenomics and culture.</title>
        <authorList>
            <person name="Gilroy R."/>
            <person name="Ravi A."/>
            <person name="Getino M."/>
            <person name="Pursley I."/>
            <person name="Horton D.L."/>
            <person name="Alikhan N.F."/>
            <person name="Baker D."/>
            <person name="Gharbi K."/>
            <person name="Hall N."/>
            <person name="Watson M."/>
            <person name="Adriaenssens E.M."/>
            <person name="Foster-Nyarko E."/>
            <person name="Jarju S."/>
            <person name="Secka A."/>
            <person name="Antonio M."/>
            <person name="Oren A."/>
            <person name="Chaudhuri R.R."/>
            <person name="La Ragione R."/>
            <person name="Hildebrand F."/>
            <person name="Pallen M.J."/>
        </authorList>
    </citation>
    <scope>NUCLEOTIDE SEQUENCE</scope>
    <source>
        <strain evidence="1">CHK179-7159</strain>
    </source>
</reference>
<sequence length="161" mass="17781">MHGKMKRNTTGRTATIIILLILLCIGGCWNVTTSQSMSFAVETGDCIRTTLDTTQGYSLAQDDGMFLVKNGDEIILQGIFQTRDQYEAQEAMIRGTPGVQILSESNNMLSYYYKDGAAGPEVGYLFLVDDSDTGVYLASLMDQQKADQAFARMSFEKVSEK</sequence>
<protein>
    <submittedName>
        <fullName evidence="1">Uncharacterized protein</fullName>
    </submittedName>
</protein>
<evidence type="ECO:0000313" key="1">
    <source>
        <dbReference type="EMBL" id="HJA92588.1"/>
    </source>
</evidence>
<dbReference type="Proteomes" id="UP000886858">
    <property type="component" value="Unassembled WGS sequence"/>
</dbReference>
<accession>A0A9D2I6F3</accession>
<reference evidence="1" key="2">
    <citation type="submission" date="2021-04" db="EMBL/GenBank/DDBJ databases">
        <authorList>
            <person name="Gilroy R."/>
        </authorList>
    </citation>
    <scope>NUCLEOTIDE SEQUENCE</scope>
    <source>
        <strain evidence="1">CHK179-7159</strain>
    </source>
</reference>
<comment type="caution">
    <text evidence="1">The sequence shown here is derived from an EMBL/GenBank/DDBJ whole genome shotgun (WGS) entry which is preliminary data.</text>
</comment>
<dbReference type="EMBL" id="DWYY01000060">
    <property type="protein sequence ID" value="HJA92588.1"/>
    <property type="molecule type" value="Genomic_DNA"/>
</dbReference>
<evidence type="ECO:0000313" key="2">
    <source>
        <dbReference type="Proteomes" id="UP000886858"/>
    </source>
</evidence>
<proteinExistence type="predicted"/>
<organism evidence="1 2">
    <name type="scientific">Candidatus Eisenbergiella merdipullorum</name>
    <dbReference type="NCBI Taxonomy" id="2838553"/>
    <lineage>
        <taxon>Bacteria</taxon>
        <taxon>Bacillati</taxon>
        <taxon>Bacillota</taxon>
        <taxon>Clostridia</taxon>
        <taxon>Lachnospirales</taxon>
        <taxon>Lachnospiraceae</taxon>
        <taxon>Eisenbergiella</taxon>
    </lineage>
</organism>
<dbReference type="AlphaFoldDB" id="A0A9D2I6F3"/>